<reference evidence="2 3" key="1">
    <citation type="journal article" date="2020" name="ISME J.">
        <title>Uncovering the hidden diversity of litter-decomposition mechanisms in mushroom-forming fungi.</title>
        <authorList>
            <person name="Floudas D."/>
            <person name="Bentzer J."/>
            <person name="Ahren D."/>
            <person name="Johansson T."/>
            <person name="Persson P."/>
            <person name="Tunlid A."/>
        </authorList>
    </citation>
    <scope>NUCLEOTIDE SEQUENCE [LARGE SCALE GENOMIC DNA]</scope>
    <source>
        <strain evidence="2 3">CBS 291.85</strain>
    </source>
</reference>
<organism evidence="2 3">
    <name type="scientific">Tetrapyrgos nigripes</name>
    <dbReference type="NCBI Taxonomy" id="182062"/>
    <lineage>
        <taxon>Eukaryota</taxon>
        <taxon>Fungi</taxon>
        <taxon>Dikarya</taxon>
        <taxon>Basidiomycota</taxon>
        <taxon>Agaricomycotina</taxon>
        <taxon>Agaricomycetes</taxon>
        <taxon>Agaricomycetidae</taxon>
        <taxon>Agaricales</taxon>
        <taxon>Marasmiineae</taxon>
        <taxon>Marasmiaceae</taxon>
        <taxon>Tetrapyrgos</taxon>
    </lineage>
</organism>
<sequence>MANCTVYVLGIDDAEYSLLPSSGPIRRSRTPSRMMPYPQSALSSPPVVLPASSGSTTGLDSTQTSVPRTHMRTRRMQTQYSAITVEYPSKSCSGITTTMDHDEILCIPKPDGENGRPGRSGYALKKVLGWSGKDYKKAFVKKLVETTLADSIYLPYTRQPVEQLNDMRAKMLNEFPVLAN</sequence>
<comment type="caution">
    <text evidence="2">The sequence shown here is derived from an EMBL/GenBank/DDBJ whole genome shotgun (WGS) entry which is preliminary data.</text>
</comment>
<accession>A0A8H5C440</accession>
<feature type="compositionally biased region" description="Polar residues" evidence="1">
    <location>
        <begin position="54"/>
        <end position="67"/>
    </location>
</feature>
<name>A0A8H5C440_9AGAR</name>
<protein>
    <submittedName>
        <fullName evidence="2">Uncharacterized protein</fullName>
    </submittedName>
</protein>
<keyword evidence="3" id="KW-1185">Reference proteome</keyword>
<feature type="region of interest" description="Disordered" evidence="1">
    <location>
        <begin position="22"/>
        <end position="69"/>
    </location>
</feature>
<evidence type="ECO:0000313" key="2">
    <source>
        <dbReference type="EMBL" id="KAF5334714.1"/>
    </source>
</evidence>
<feature type="compositionally biased region" description="Low complexity" evidence="1">
    <location>
        <begin position="40"/>
        <end position="53"/>
    </location>
</feature>
<dbReference type="Proteomes" id="UP000559256">
    <property type="component" value="Unassembled WGS sequence"/>
</dbReference>
<proteinExistence type="predicted"/>
<evidence type="ECO:0000256" key="1">
    <source>
        <dbReference type="SAM" id="MobiDB-lite"/>
    </source>
</evidence>
<evidence type="ECO:0000313" key="3">
    <source>
        <dbReference type="Proteomes" id="UP000559256"/>
    </source>
</evidence>
<dbReference type="AlphaFoldDB" id="A0A8H5C440"/>
<dbReference type="EMBL" id="JAACJM010000253">
    <property type="protein sequence ID" value="KAF5334714.1"/>
    <property type="molecule type" value="Genomic_DNA"/>
</dbReference>
<gene>
    <name evidence="2" type="ORF">D9758_017353</name>
</gene>